<dbReference type="InterPro" id="IPR049900">
    <property type="entry name" value="PKS_mFAS_DH"/>
</dbReference>
<accession>R4M9L2</accession>
<dbReference type="InterPro" id="IPR036291">
    <property type="entry name" value="NAD(P)-bd_dom_sf"/>
</dbReference>
<feature type="region of interest" description="N-terminal hotdog fold" evidence="1">
    <location>
        <begin position="1"/>
        <end position="88"/>
    </location>
</feature>
<dbReference type="InterPro" id="IPR020807">
    <property type="entry name" value="PKS_DH"/>
</dbReference>
<gene>
    <name evidence="4" type="ORF">J113_20390</name>
</gene>
<protein>
    <submittedName>
        <fullName evidence="4">Phenolpthiocerol synthesis type-I polyketide synthase PPSD</fullName>
    </submittedName>
</protein>
<feature type="domain" description="PKS/mFAS DH" evidence="3">
    <location>
        <begin position="1"/>
        <end position="249"/>
    </location>
</feature>
<name>R4M9L2_MYCTX</name>
<dbReference type="BioCyc" id="MTUB1310114:G13A2-2953-MONOMER"/>
<sequence>MPAAGFAEIALAAASEALGTAADAVAPNIVINQFEVEQMLPLDGHTPLTTQLIRGGDSQIRVEIYSRTRGGEFCRHATAKVEQSPRECAHAHPEAQGPATGTTVSPADFYALLRQTGQHHGPAFAALSRIVRLADGSAETEISIPDEAPRHPGYRLHPVVLDAALQSVGAAIPDGEIAGSAEASYLPVSFETIRVYRDIGRHVRCRAHLTNLDGGTGKMGRIVLINDAGHIAAEVDGIYLRRVERRAVPLPLEQKIFDAEWTESPIAAVPAPEPAAETTRGSWLVLADATVDAPGKAQAKSMADDFVQQWRSPMRRVHTADIHDESAVLAAFAETAAPEHPPVGVVVFVGGASSRLDDELAAARDTVWSITTVVRAVVGTWHGRSPRLWLVTGGGLSVADDEPGTPAAASLKGLVRVLACRAPGHAHHPGRSGHHTRPADRAERGTGGMPGVGRAMMT</sequence>
<dbReference type="Gene3D" id="3.10.129.110">
    <property type="entry name" value="Polyketide synthase dehydratase"/>
    <property type="match status" value="1"/>
</dbReference>
<dbReference type="InterPro" id="IPR049551">
    <property type="entry name" value="PKS_DH_C"/>
</dbReference>
<dbReference type="PATRIC" id="fig|1310114.3.peg.4296"/>
<evidence type="ECO:0000256" key="2">
    <source>
        <dbReference type="SAM" id="MobiDB-lite"/>
    </source>
</evidence>
<comment type="caution">
    <text evidence="1">Lacks conserved residue(s) required for the propagation of feature annotation.</text>
</comment>
<dbReference type="SMART" id="SM00826">
    <property type="entry name" value="PKS_DH"/>
    <property type="match status" value="1"/>
</dbReference>
<dbReference type="HOGENOM" id="CLU_596933_0_0_11"/>
<dbReference type="AlphaFoldDB" id="R4M9L2"/>
<feature type="region of interest" description="C-terminal hotdog fold" evidence="1">
    <location>
        <begin position="101"/>
        <end position="249"/>
    </location>
</feature>
<dbReference type="EMBL" id="CP005386">
    <property type="protein sequence ID" value="AGL28374.1"/>
    <property type="molecule type" value="Genomic_DNA"/>
</dbReference>
<organism evidence="4 5">
    <name type="scientific">Mycobacterium tuberculosis CAS/NITR204</name>
    <dbReference type="NCBI Taxonomy" id="1310114"/>
    <lineage>
        <taxon>Bacteria</taxon>
        <taxon>Bacillati</taxon>
        <taxon>Actinomycetota</taxon>
        <taxon>Actinomycetes</taxon>
        <taxon>Mycobacteriales</taxon>
        <taxon>Mycobacteriaceae</taxon>
        <taxon>Mycobacterium</taxon>
        <taxon>Mycobacterium tuberculosis complex</taxon>
    </lineage>
</organism>
<evidence type="ECO:0000313" key="4">
    <source>
        <dbReference type="EMBL" id="AGL28374.1"/>
    </source>
</evidence>
<dbReference type="SUPFAM" id="SSF51735">
    <property type="entry name" value="NAD(P)-binding Rossmann-fold domains"/>
    <property type="match status" value="1"/>
</dbReference>
<dbReference type="Gene3D" id="3.40.50.720">
    <property type="entry name" value="NAD(P)-binding Rossmann-like Domain"/>
    <property type="match status" value="1"/>
</dbReference>
<dbReference type="KEGG" id="mtuc:J113_20390"/>
<dbReference type="Proteomes" id="UP000013548">
    <property type="component" value="Chromosome"/>
</dbReference>
<dbReference type="InterPro" id="IPR042104">
    <property type="entry name" value="PKS_dehydratase_sf"/>
</dbReference>
<evidence type="ECO:0000313" key="5">
    <source>
        <dbReference type="Proteomes" id="UP000013548"/>
    </source>
</evidence>
<proteinExistence type="predicted"/>
<evidence type="ECO:0000259" key="3">
    <source>
        <dbReference type="PROSITE" id="PS52019"/>
    </source>
</evidence>
<evidence type="ECO:0000256" key="1">
    <source>
        <dbReference type="PROSITE-ProRule" id="PRU01363"/>
    </source>
</evidence>
<dbReference type="Pfam" id="PF14765">
    <property type="entry name" value="PS-DH"/>
    <property type="match status" value="1"/>
</dbReference>
<dbReference type="PROSITE" id="PS52019">
    <property type="entry name" value="PKS_MFAS_DH"/>
    <property type="match status" value="1"/>
</dbReference>
<reference evidence="4 5" key="1">
    <citation type="journal article" date="2013" name="Genome Announc.">
        <title>Whole-Genome Sequences of Four Clinical Isolates of Mycobacterium tuberculosis from Tamil Nadu, South India.</title>
        <authorList>
            <person name="Narayanan S."/>
            <person name="Deshpande U."/>
        </authorList>
    </citation>
    <scope>NUCLEOTIDE SEQUENCE [LARGE SCALE GENOMIC DNA]</scope>
    <source>
        <strain evidence="4 5">CAS/NITR204</strain>
    </source>
</reference>
<feature type="compositionally biased region" description="Basic residues" evidence="2">
    <location>
        <begin position="424"/>
        <end position="436"/>
    </location>
</feature>
<feature type="region of interest" description="Disordered" evidence="2">
    <location>
        <begin position="423"/>
        <end position="458"/>
    </location>
</feature>